<comment type="subunit">
    <text evidence="2 10">Monomer.</text>
</comment>
<evidence type="ECO:0000256" key="4">
    <source>
        <dbReference type="ARBA" id="ARBA00022723"/>
    </source>
</evidence>
<keyword evidence="8 10" id="KW-0648">Protein biosynthesis</keyword>
<feature type="binding site" evidence="10">
    <location>
        <position position="222"/>
    </location>
    <ligand>
        <name>Zn(2+)</name>
        <dbReference type="ChEBI" id="CHEBI:29105"/>
    </ligand>
</feature>
<keyword evidence="14" id="KW-1185">Reference proteome</keyword>
<dbReference type="Pfam" id="PF23493">
    <property type="entry name" value="CysS_C"/>
    <property type="match status" value="1"/>
</dbReference>
<evidence type="ECO:0000259" key="11">
    <source>
        <dbReference type="Pfam" id="PF01406"/>
    </source>
</evidence>
<accession>A0ABN0NZ73</accession>
<feature type="binding site" evidence="10">
    <location>
        <position position="251"/>
    </location>
    <ligand>
        <name>Zn(2+)</name>
        <dbReference type="ChEBI" id="CHEBI:29105"/>
    </ligand>
</feature>
<evidence type="ECO:0000313" key="14">
    <source>
        <dbReference type="Proteomes" id="UP000016649"/>
    </source>
</evidence>
<evidence type="ECO:0000256" key="9">
    <source>
        <dbReference type="ARBA" id="ARBA00023146"/>
    </source>
</evidence>
<dbReference type="InterPro" id="IPR024909">
    <property type="entry name" value="Cys-tRNA/MSH_ligase"/>
</dbReference>
<dbReference type="GO" id="GO:0016874">
    <property type="term" value="F:ligase activity"/>
    <property type="evidence" value="ECO:0007669"/>
    <property type="project" value="UniProtKB-KW"/>
</dbReference>
<dbReference type="EC" id="6.1.1.16" evidence="10"/>
<dbReference type="PROSITE" id="PS51257">
    <property type="entry name" value="PROKAR_LIPOPROTEIN"/>
    <property type="match status" value="1"/>
</dbReference>
<keyword evidence="3 10" id="KW-0436">Ligase</keyword>
<comment type="subcellular location">
    <subcellularLocation>
        <location evidence="10">Cytoplasm</location>
    </subcellularLocation>
</comment>
<evidence type="ECO:0000259" key="12">
    <source>
        <dbReference type="Pfam" id="PF23493"/>
    </source>
</evidence>
<dbReference type="SUPFAM" id="SSF47323">
    <property type="entry name" value="Anticodon-binding domain of a subclass of class I aminoacyl-tRNA synthetases"/>
    <property type="match status" value="1"/>
</dbReference>
<evidence type="ECO:0000256" key="10">
    <source>
        <dbReference type="HAMAP-Rule" id="MF_00041"/>
    </source>
</evidence>
<dbReference type="RefSeq" id="WP_021687215.1">
    <property type="nucleotide sequence ID" value="NZ_KI260564.1"/>
</dbReference>
<dbReference type="InterPro" id="IPR009080">
    <property type="entry name" value="tRNAsynth_Ia_anticodon-bd"/>
</dbReference>
<dbReference type="InterPro" id="IPR032678">
    <property type="entry name" value="tRNA-synt_1_cat_dom"/>
</dbReference>
<dbReference type="Proteomes" id="UP000016649">
    <property type="component" value="Unassembled WGS sequence"/>
</dbReference>
<dbReference type="Pfam" id="PF01406">
    <property type="entry name" value="tRNA-synt_1e"/>
    <property type="match status" value="1"/>
</dbReference>
<comment type="similarity">
    <text evidence="1 10">Belongs to the class-I aminoacyl-tRNA synthetase family.</text>
</comment>
<dbReference type="PANTHER" id="PTHR10890">
    <property type="entry name" value="CYSTEINYL-TRNA SYNTHETASE"/>
    <property type="match status" value="1"/>
</dbReference>
<feature type="short sequence motif" description="'KMSKS' region" evidence="10">
    <location>
        <begin position="279"/>
        <end position="283"/>
    </location>
</feature>
<reference evidence="13 14" key="1">
    <citation type="submission" date="2013-08" db="EMBL/GenBank/DDBJ databases">
        <authorList>
            <person name="Weinstock G."/>
            <person name="Sodergren E."/>
            <person name="Wylie T."/>
            <person name="Fulton L."/>
            <person name="Fulton R."/>
            <person name="Fronick C."/>
            <person name="O'Laughlin M."/>
            <person name="Godfrey J."/>
            <person name="Miner T."/>
            <person name="Herter B."/>
            <person name="Appelbaum E."/>
            <person name="Cordes M."/>
            <person name="Lek S."/>
            <person name="Wollam A."/>
            <person name="Pepin K.H."/>
            <person name="Palsikar V.B."/>
            <person name="Mitreva M."/>
            <person name="Wilson R.K."/>
        </authorList>
    </citation>
    <scope>NUCLEOTIDE SEQUENCE [LARGE SCALE GENOMIC DNA]</scope>
    <source>
        <strain evidence="13 14">ATCC 700332</strain>
    </source>
</reference>
<sequence length="506" mass="56955">MALRLFNTMGRKIEDFTPLHAGSCGFYGCGPTVYNYAHLGNLRAYVFLDTLDRVMRFLDYTVNHVMNITDIGHLTGDSDSGEDKMLKTAKERGQSVLEIADFYTQAFFRDIDRLNIRRPTTVCKATEHIADMIALIERLEKNGHTYMSGGNLYFDVATFPDYGKLANLNLNDLKAGARIDVDKNKRNPYDFVLWFTKSKFENQALVWDSPWGTGYPGWHIECSAMSIKYLGEQFDIHTGGIDHIPIHHTNEIAQSEGATGKQWVRYWLHNEFLVVDKGKMSKSSGDFLTLQKLIDDGYDALDYRLFLLGGHYRSQLAFSYEAMDSAKNARKALVQRTLKTAERAFAEGLTRSEAQLWAQKADKNAPFTGSVRDALGKEGQKALTAFTNELEDDLATPRALGILQTTLKNKEMSARECLLFISEADKVLGLQLIKTALEQADKVQTPALGASQQNDAQKAEIEALIAERTEAKKRKDYAKADEIRSLLKEKGIVLEDTAQGTVWKRV</sequence>
<dbReference type="Gene3D" id="3.40.50.620">
    <property type="entry name" value="HUPs"/>
    <property type="match status" value="1"/>
</dbReference>
<feature type="domain" description="tRNA synthetases class I catalytic" evidence="11">
    <location>
        <begin position="16"/>
        <end position="327"/>
    </location>
</feature>
<evidence type="ECO:0000256" key="6">
    <source>
        <dbReference type="ARBA" id="ARBA00022833"/>
    </source>
</evidence>
<dbReference type="Gene3D" id="1.20.120.1910">
    <property type="entry name" value="Cysteine-tRNA ligase, C-terminal anti-codon recognition domain"/>
    <property type="match status" value="1"/>
</dbReference>
<feature type="short sequence motif" description="'HIGH' region" evidence="10">
    <location>
        <begin position="31"/>
        <end position="41"/>
    </location>
</feature>
<keyword evidence="10" id="KW-0963">Cytoplasm</keyword>
<feature type="binding site" evidence="10">
    <location>
        <position position="29"/>
    </location>
    <ligand>
        <name>Zn(2+)</name>
        <dbReference type="ChEBI" id="CHEBI:29105"/>
    </ligand>
</feature>
<keyword evidence="5 10" id="KW-0547">Nucleotide-binding</keyword>
<dbReference type="InterPro" id="IPR015803">
    <property type="entry name" value="Cys-tRNA-ligase"/>
</dbReference>
<dbReference type="PRINTS" id="PR00983">
    <property type="entry name" value="TRNASYNTHCYS"/>
</dbReference>
<evidence type="ECO:0000256" key="8">
    <source>
        <dbReference type="ARBA" id="ARBA00022917"/>
    </source>
</evidence>
<keyword evidence="6 10" id="KW-0862">Zinc</keyword>
<organism evidence="13 14">
    <name type="scientific">Treponema lecithinolyticum ATCC 700332</name>
    <dbReference type="NCBI Taxonomy" id="1321815"/>
    <lineage>
        <taxon>Bacteria</taxon>
        <taxon>Pseudomonadati</taxon>
        <taxon>Spirochaetota</taxon>
        <taxon>Spirochaetia</taxon>
        <taxon>Spirochaetales</taxon>
        <taxon>Treponemataceae</taxon>
        <taxon>Treponema</taxon>
    </lineage>
</organism>
<protein>
    <recommendedName>
        <fullName evidence="10">Cysteine--tRNA ligase</fullName>
        <ecNumber evidence="10">6.1.1.16</ecNumber>
    </recommendedName>
    <alternativeName>
        <fullName evidence="10">Cysteinyl-tRNA synthetase</fullName>
        <shortName evidence="10">CysRS</shortName>
    </alternativeName>
</protein>
<comment type="catalytic activity">
    <reaction evidence="10">
        <text>tRNA(Cys) + L-cysteine + ATP = L-cysteinyl-tRNA(Cys) + AMP + diphosphate</text>
        <dbReference type="Rhea" id="RHEA:17773"/>
        <dbReference type="Rhea" id="RHEA-COMP:9661"/>
        <dbReference type="Rhea" id="RHEA-COMP:9679"/>
        <dbReference type="ChEBI" id="CHEBI:30616"/>
        <dbReference type="ChEBI" id="CHEBI:33019"/>
        <dbReference type="ChEBI" id="CHEBI:35235"/>
        <dbReference type="ChEBI" id="CHEBI:78442"/>
        <dbReference type="ChEBI" id="CHEBI:78517"/>
        <dbReference type="ChEBI" id="CHEBI:456215"/>
        <dbReference type="EC" id="6.1.1.16"/>
    </reaction>
</comment>
<evidence type="ECO:0000256" key="5">
    <source>
        <dbReference type="ARBA" id="ARBA00022741"/>
    </source>
</evidence>
<evidence type="ECO:0000256" key="2">
    <source>
        <dbReference type="ARBA" id="ARBA00011245"/>
    </source>
</evidence>
<dbReference type="HAMAP" id="MF_00041">
    <property type="entry name" value="Cys_tRNA_synth"/>
    <property type="match status" value="1"/>
</dbReference>
<keyword evidence="9 10" id="KW-0030">Aminoacyl-tRNA synthetase</keyword>
<name>A0ABN0NZ73_TRELE</name>
<feature type="binding site" evidence="10">
    <location>
        <position position="247"/>
    </location>
    <ligand>
        <name>Zn(2+)</name>
        <dbReference type="ChEBI" id="CHEBI:29105"/>
    </ligand>
</feature>
<dbReference type="SUPFAM" id="SSF52374">
    <property type="entry name" value="Nucleotidylyl transferase"/>
    <property type="match status" value="1"/>
</dbReference>
<feature type="domain" description="Cysteinyl-tRNA ligase anticodon binding" evidence="12">
    <location>
        <begin position="458"/>
        <end position="503"/>
    </location>
</feature>
<evidence type="ECO:0000313" key="13">
    <source>
        <dbReference type="EMBL" id="ERJ93328.1"/>
    </source>
</evidence>
<comment type="cofactor">
    <cofactor evidence="10">
        <name>Zn(2+)</name>
        <dbReference type="ChEBI" id="CHEBI:29105"/>
    </cofactor>
    <text evidence="10">Binds 1 zinc ion per subunit.</text>
</comment>
<dbReference type="InterPro" id="IPR056411">
    <property type="entry name" value="CysS_C"/>
</dbReference>
<dbReference type="CDD" id="cd00672">
    <property type="entry name" value="CysRS_core"/>
    <property type="match status" value="1"/>
</dbReference>
<dbReference type="InterPro" id="IPR014729">
    <property type="entry name" value="Rossmann-like_a/b/a_fold"/>
</dbReference>
<keyword evidence="7 10" id="KW-0067">ATP-binding</keyword>
<feature type="binding site" evidence="10">
    <location>
        <position position="282"/>
    </location>
    <ligand>
        <name>ATP</name>
        <dbReference type="ChEBI" id="CHEBI:30616"/>
    </ligand>
</feature>
<comment type="caution">
    <text evidence="13">The sequence shown here is derived from an EMBL/GenBank/DDBJ whole genome shotgun (WGS) entry which is preliminary data.</text>
</comment>
<dbReference type="PANTHER" id="PTHR10890:SF3">
    <property type="entry name" value="CYSTEINE--TRNA LIGASE, CYTOPLASMIC"/>
    <property type="match status" value="1"/>
</dbReference>
<evidence type="ECO:0000256" key="1">
    <source>
        <dbReference type="ARBA" id="ARBA00005594"/>
    </source>
</evidence>
<dbReference type="EMBL" id="AWVH01000026">
    <property type="protein sequence ID" value="ERJ93328.1"/>
    <property type="molecule type" value="Genomic_DNA"/>
</dbReference>
<evidence type="ECO:0000256" key="3">
    <source>
        <dbReference type="ARBA" id="ARBA00022598"/>
    </source>
</evidence>
<proteinExistence type="inferred from homology"/>
<dbReference type="NCBIfam" id="TIGR00435">
    <property type="entry name" value="cysS"/>
    <property type="match status" value="1"/>
</dbReference>
<gene>
    <name evidence="10" type="primary">cysS</name>
    <name evidence="13" type="ORF">HMPREF9193_01001</name>
</gene>
<evidence type="ECO:0000256" key="7">
    <source>
        <dbReference type="ARBA" id="ARBA00022840"/>
    </source>
</evidence>
<keyword evidence="4 10" id="KW-0479">Metal-binding</keyword>